<dbReference type="AlphaFoldDB" id="A0A024GIF9"/>
<evidence type="ECO:0000313" key="2">
    <source>
        <dbReference type="Proteomes" id="UP000053237"/>
    </source>
</evidence>
<protein>
    <submittedName>
        <fullName evidence="1">Uncharacterized protein</fullName>
    </submittedName>
</protein>
<comment type="caution">
    <text evidence="1">The sequence shown here is derived from an EMBL/GenBank/DDBJ whole genome shotgun (WGS) entry which is preliminary data.</text>
</comment>
<proteinExistence type="predicted"/>
<dbReference type="InParanoid" id="A0A024GIF9"/>
<dbReference type="EMBL" id="CAIX01000136">
    <property type="protein sequence ID" value="CCI46678.1"/>
    <property type="molecule type" value="Genomic_DNA"/>
</dbReference>
<name>A0A024GIF9_9STRA</name>
<reference evidence="1 2" key="1">
    <citation type="submission" date="2012-05" db="EMBL/GenBank/DDBJ databases">
        <title>Recombination and specialization in a pathogen metapopulation.</title>
        <authorList>
            <person name="Gardiner A."/>
            <person name="Kemen E."/>
            <person name="Schultz-Larsen T."/>
            <person name="MacLean D."/>
            <person name="Van Oosterhout C."/>
            <person name="Jones J.D.G."/>
        </authorList>
    </citation>
    <scope>NUCLEOTIDE SEQUENCE [LARGE SCALE GENOMIC DNA]</scope>
    <source>
        <strain evidence="1 2">Ac Nc2</strain>
    </source>
</reference>
<sequence length="153" mass="17157">MGNHRIHLIQLLVDPHLGVTIVSIVPFPSNLSVHSLWTDALVEFFATVSHYPNHYGHIMQTYLAIISFRYRYLSLAFEFTCVGQLTSILSPYAKPIVAILTAAITTNSYQLEFGGSEPCLGFDVSRDRPEGGFHFLKRSRNGAYRLEPSIEIG</sequence>
<gene>
    <name evidence="1" type="ORF">BN9_076330</name>
</gene>
<keyword evidence="2" id="KW-1185">Reference proteome</keyword>
<accession>A0A024GIF9</accession>
<dbReference type="Proteomes" id="UP000053237">
    <property type="component" value="Unassembled WGS sequence"/>
</dbReference>
<dbReference type="OrthoDB" id="6132759at2759"/>
<organism evidence="1 2">
    <name type="scientific">Albugo candida</name>
    <dbReference type="NCBI Taxonomy" id="65357"/>
    <lineage>
        <taxon>Eukaryota</taxon>
        <taxon>Sar</taxon>
        <taxon>Stramenopiles</taxon>
        <taxon>Oomycota</taxon>
        <taxon>Peronosporomycetes</taxon>
        <taxon>Albuginales</taxon>
        <taxon>Albuginaceae</taxon>
        <taxon>Albugo</taxon>
    </lineage>
</organism>
<dbReference type="STRING" id="65357.A0A024GIF9"/>
<evidence type="ECO:0000313" key="1">
    <source>
        <dbReference type="EMBL" id="CCI46678.1"/>
    </source>
</evidence>